<evidence type="ECO:0000313" key="1">
    <source>
        <dbReference type="EMBL" id="CAF2810516.1"/>
    </source>
</evidence>
<reference evidence="1" key="1">
    <citation type="submission" date="2021-02" db="EMBL/GenBank/DDBJ databases">
        <authorList>
            <person name="Bekaert M."/>
        </authorList>
    </citation>
    <scope>NUCLEOTIDE SEQUENCE</scope>
    <source>
        <strain evidence="1">IoA-00</strain>
    </source>
</reference>
<gene>
    <name evidence="1" type="ORF">LSAA_3365</name>
</gene>
<keyword evidence="2" id="KW-1185">Reference proteome</keyword>
<dbReference type="AlphaFoldDB" id="A0A7R8CJE6"/>
<organism evidence="1 2">
    <name type="scientific">Lepeophtheirus salmonis</name>
    <name type="common">Salmon louse</name>
    <name type="synonym">Caligus salmonis</name>
    <dbReference type="NCBI Taxonomy" id="72036"/>
    <lineage>
        <taxon>Eukaryota</taxon>
        <taxon>Metazoa</taxon>
        <taxon>Ecdysozoa</taxon>
        <taxon>Arthropoda</taxon>
        <taxon>Crustacea</taxon>
        <taxon>Multicrustacea</taxon>
        <taxon>Hexanauplia</taxon>
        <taxon>Copepoda</taxon>
        <taxon>Siphonostomatoida</taxon>
        <taxon>Caligidae</taxon>
        <taxon>Lepeophtheirus</taxon>
    </lineage>
</organism>
<protein>
    <submittedName>
        <fullName evidence="1">(salmon louse) hypothetical protein</fullName>
    </submittedName>
</protein>
<accession>A0A7R8CJE6</accession>
<dbReference type="EMBL" id="HG994590">
    <property type="protein sequence ID" value="CAF2810516.1"/>
    <property type="molecule type" value="Genomic_DNA"/>
</dbReference>
<name>A0A7R8CJE6_LEPSM</name>
<sequence length="76" mass="8372">MVLSMLREPPAIKPVKLTNGLNMPNGIAFSFNDAATVAQRHGMKRKIVMQMVVLVPIAKREDSTESCVETKAESML</sequence>
<dbReference type="Proteomes" id="UP000675881">
    <property type="component" value="Chromosome 11"/>
</dbReference>
<proteinExistence type="predicted"/>
<evidence type="ECO:0000313" key="2">
    <source>
        <dbReference type="Proteomes" id="UP000675881"/>
    </source>
</evidence>